<gene>
    <name evidence="2" type="ORF">KME65_14660</name>
</gene>
<sequence>MNRSTQTRQRLAGVTLLGLLLFFSPVLTLFDKAIEWIGVPVSYLYLFGIWLALILLAAWTVEGSKH</sequence>
<reference evidence="2 3" key="1">
    <citation type="submission" date="2021-05" db="EMBL/GenBank/DDBJ databases">
        <title>Genetic and Functional Diversity in Clade A Lucinid endosymbionts from the Bahamas.</title>
        <authorList>
            <person name="Giani N.M."/>
            <person name="Engel A.S."/>
            <person name="Campbell B.J."/>
        </authorList>
    </citation>
    <scope>NUCLEOTIDE SEQUENCE [LARGE SCALE GENOMIC DNA]</scope>
    <source>
        <strain evidence="2">LUC16012Gg_MoonRockCtena</strain>
    </source>
</reference>
<protein>
    <recommendedName>
        <fullName evidence="4">DUF3311 domain-containing protein</fullName>
    </recommendedName>
</protein>
<keyword evidence="1" id="KW-0812">Transmembrane</keyword>
<dbReference type="Proteomes" id="UP000770889">
    <property type="component" value="Unassembled WGS sequence"/>
</dbReference>
<evidence type="ECO:0000313" key="2">
    <source>
        <dbReference type="EMBL" id="MBT2990193.1"/>
    </source>
</evidence>
<organism evidence="2 3">
    <name type="scientific">Candidatus Thiodiazotropha taylori</name>
    <dbReference type="NCBI Taxonomy" id="2792791"/>
    <lineage>
        <taxon>Bacteria</taxon>
        <taxon>Pseudomonadati</taxon>
        <taxon>Pseudomonadota</taxon>
        <taxon>Gammaproteobacteria</taxon>
        <taxon>Chromatiales</taxon>
        <taxon>Sedimenticolaceae</taxon>
        <taxon>Candidatus Thiodiazotropha</taxon>
    </lineage>
</organism>
<keyword evidence="1" id="KW-0472">Membrane</keyword>
<feature type="transmembrane region" description="Helical" evidence="1">
    <location>
        <begin position="44"/>
        <end position="61"/>
    </location>
</feature>
<dbReference type="EMBL" id="JAHHGM010000014">
    <property type="protein sequence ID" value="MBT2990193.1"/>
    <property type="molecule type" value="Genomic_DNA"/>
</dbReference>
<evidence type="ECO:0000313" key="3">
    <source>
        <dbReference type="Proteomes" id="UP000770889"/>
    </source>
</evidence>
<proteinExistence type="predicted"/>
<accession>A0A944MAC8</accession>
<keyword evidence="1" id="KW-1133">Transmembrane helix</keyword>
<dbReference type="AlphaFoldDB" id="A0A944MAC8"/>
<evidence type="ECO:0000256" key="1">
    <source>
        <dbReference type="SAM" id="Phobius"/>
    </source>
</evidence>
<name>A0A944MAC8_9GAMM</name>
<evidence type="ECO:0008006" key="4">
    <source>
        <dbReference type="Google" id="ProtNLM"/>
    </source>
</evidence>
<comment type="caution">
    <text evidence="2">The sequence shown here is derived from an EMBL/GenBank/DDBJ whole genome shotgun (WGS) entry which is preliminary data.</text>
</comment>